<feature type="compositionally biased region" description="Polar residues" evidence="1">
    <location>
        <begin position="117"/>
        <end position="133"/>
    </location>
</feature>
<gene>
    <name evidence="2" type="ORF">TorRG33x02_211460</name>
</gene>
<name>A0A2P5EBW1_TREOI</name>
<dbReference type="Proteomes" id="UP000237000">
    <property type="component" value="Unassembled WGS sequence"/>
</dbReference>
<dbReference type="EMBL" id="JXTC01000184">
    <property type="protein sequence ID" value="PON83037.1"/>
    <property type="molecule type" value="Genomic_DNA"/>
</dbReference>
<evidence type="ECO:0000313" key="3">
    <source>
        <dbReference type="Proteomes" id="UP000237000"/>
    </source>
</evidence>
<feature type="region of interest" description="Disordered" evidence="1">
    <location>
        <begin position="92"/>
        <end position="143"/>
    </location>
</feature>
<reference evidence="3" key="1">
    <citation type="submission" date="2016-06" db="EMBL/GenBank/DDBJ databases">
        <title>Parallel loss of symbiosis genes in relatives of nitrogen-fixing non-legume Parasponia.</title>
        <authorList>
            <person name="Van Velzen R."/>
            <person name="Holmer R."/>
            <person name="Bu F."/>
            <person name="Rutten L."/>
            <person name="Van Zeijl A."/>
            <person name="Liu W."/>
            <person name="Santuari L."/>
            <person name="Cao Q."/>
            <person name="Sharma T."/>
            <person name="Shen D."/>
            <person name="Roswanjaya Y."/>
            <person name="Wardhani T."/>
            <person name="Kalhor M.S."/>
            <person name="Jansen J."/>
            <person name="Van den Hoogen J."/>
            <person name="Gungor B."/>
            <person name="Hartog M."/>
            <person name="Hontelez J."/>
            <person name="Verver J."/>
            <person name="Yang W.-C."/>
            <person name="Schijlen E."/>
            <person name="Repin R."/>
            <person name="Schilthuizen M."/>
            <person name="Schranz E."/>
            <person name="Heidstra R."/>
            <person name="Miyata K."/>
            <person name="Fedorova E."/>
            <person name="Kohlen W."/>
            <person name="Bisseling T."/>
            <person name="Smit S."/>
            <person name="Geurts R."/>
        </authorList>
    </citation>
    <scope>NUCLEOTIDE SEQUENCE [LARGE SCALE GENOMIC DNA]</scope>
    <source>
        <strain evidence="3">cv. RG33-2</strain>
    </source>
</reference>
<evidence type="ECO:0000256" key="1">
    <source>
        <dbReference type="SAM" id="MobiDB-lite"/>
    </source>
</evidence>
<sequence>MYNSLLGHSNKDFVNTQYTPPQKIQHGTCNESNYNRIANGKPIYCNVKMEIGVGTRGQQSMNPGTREDRVNFTDFSLKLRCLIHRKRTFFDNEKERRGRPAWQPSLGVTIGAPTPFRNISQDPIGQVATTGRWSESPEPQPSY</sequence>
<proteinExistence type="predicted"/>
<organism evidence="2 3">
    <name type="scientific">Trema orientale</name>
    <name type="common">Charcoal tree</name>
    <name type="synonym">Celtis orientalis</name>
    <dbReference type="NCBI Taxonomy" id="63057"/>
    <lineage>
        <taxon>Eukaryota</taxon>
        <taxon>Viridiplantae</taxon>
        <taxon>Streptophyta</taxon>
        <taxon>Embryophyta</taxon>
        <taxon>Tracheophyta</taxon>
        <taxon>Spermatophyta</taxon>
        <taxon>Magnoliopsida</taxon>
        <taxon>eudicotyledons</taxon>
        <taxon>Gunneridae</taxon>
        <taxon>Pentapetalae</taxon>
        <taxon>rosids</taxon>
        <taxon>fabids</taxon>
        <taxon>Rosales</taxon>
        <taxon>Cannabaceae</taxon>
        <taxon>Trema</taxon>
    </lineage>
</organism>
<dbReference type="AlphaFoldDB" id="A0A2P5EBW1"/>
<evidence type="ECO:0000313" key="2">
    <source>
        <dbReference type="EMBL" id="PON83037.1"/>
    </source>
</evidence>
<comment type="caution">
    <text evidence="2">The sequence shown here is derived from an EMBL/GenBank/DDBJ whole genome shotgun (WGS) entry which is preliminary data.</text>
</comment>
<dbReference type="InParanoid" id="A0A2P5EBW1"/>
<protein>
    <submittedName>
        <fullName evidence="2">Uncharacterized protein</fullName>
    </submittedName>
</protein>
<keyword evidence="3" id="KW-1185">Reference proteome</keyword>
<accession>A0A2P5EBW1</accession>